<dbReference type="EMBL" id="OZ075113">
    <property type="protein sequence ID" value="CAL5023074.1"/>
    <property type="molecule type" value="Genomic_DNA"/>
</dbReference>
<evidence type="ECO:0000313" key="4">
    <source>
        <dbReference type="Proteomes" id="UP001497457"/>
    </source>
</evidence>
<keyword evidence="4" id="KW-1185">Reference proteome</keyword>
<sequence>MLRISNPSRSLLSSMASGPPRRWLPTLARRVASVTAALRLNPLLRHVSRFPHGSRNMASGSGVKVEELGKPDRRRLIPSANDHTTKDIMISMDKHFPITSGMDTEENRAAIEDFIAHYGNVHPANIEDGNKIATYHDEEVRMTTMEVTDGKQDPRGAIKEVLDDEDEKGQRVSVVSDDDACKEFTDREDNYCHDSSIPWPIFTRSSHRDGSIYCTRETFGSGWKYDYHIADRNETRLDAMMLSDPRKDCILKGGTCVRHIAHPILQIFSVKLAKTPVVDGSVELYGYIAARDFQDPLLNYIVNIGRDDSIIVEEGSLIEMTGPKRGIELSRAVLVEYDMRIKTGEREEDDLQLIDGVSIVDDLLASRQPVTGRIHGDCGAVDISRALLDYAFEATVEVMISEVQTSFHLCLSCFTSGLHEEIQLFNGMIGESRGLRRHVLAVMEDGCMDLEFKVGLEPNCFVEHFCCFEATNHGCTSEKIKTEFASVSVKVTWSALDD</sequence>
<feature type="domain" description="DUF6598" evidence="1">
    <location>
        <begin position="265"/>
        <end position="491"/>
    </location>
</feature>
<dbReference type="Pfam" id="PF20241">
    <property type="entry name" value="DUF6598"/>
    <property type="match status" value="1"/>
</dbReference>
<dbReference type="EMBL" id="OZ075114">
    <property type="protein sequence ID" value="CAL5059373.1"/>
    <property type="molecule type" value="Genomic_DNA"/>
</dbReference>
<evidence type="ECO:0000259" key="1">
    <source>
        <dbReference type="Pfam" id="PF20241"/>
    </source>
</evidence>
<evidence type="ECO:0000313" key="2">
    <source>
        <dbReference type="EMBL" id="CAL5023074.1"/>
    </source>
</evidence>
<evidence type="ECO:0000313" key="3">
    <source>
        <dbReference type="EMBL" id="CAL5059373.1"/>
    </source>
</evidence>
<dbReference type="Proteomes" id="UP001497457">
    <property type="component" value="Chromosome 4rd"/>
</dbReference>
<gene>
    <name evidence="2" type="ORF">URODEC1_LOCUS76776</name>
    <name evidence="3" type="ORF">URODEC1_LOCUS96601</name>
</gene>
<proteinExistence type="predicted"/>
<organism evidence="2 4">
    <name type="scientific">Urochloa decumbens</name>
    <dbReference type="NCBI Taxonomy" id="240449"/>
    <lineage>
        <taxon>Eukaryota</taxon>
        <taxon>Viridiplantae</taxon>
        <taxon>Streptophyta</taxon>
        <taxon>Embryophyta</taxon>
        <taxon>Tracheophyta</taxon>
        <taxon>Spermatophyta</taxon>
        <taxon>Magnoliopsida</taxon>
        <taxon>Liliopsida</taxon>
        <taxon>Poales</taxon>
        <taxon>Poaceae</taxon>
        <taxon>PACMAD clade</taxon>
        <taxon>Panicoideae</taxon>
        <taxon>Panicodae</taxon>
        <taxon>Paniceae</taxon>
        <taxon>Melinidinae</taxon>
        <taxon>Urochloa</taxon>
    </lineage>
</organism>
<dbReference type="PANTHER" id="PTHR33065">
    <property type="entry name" value="OS07G0486400 PROTEIN"/>
    <property type="match status" value="1"/>
</dbReference>
<reference evidence="4" key="1">
    <citation type="submission" date="2024-06" db="EMBL/GenBank/DDBJ databases">
        <authorList>
            <person name="Ryan C."/>
        </authorList>
    </citation>
    <scope>NUCLEOTIDE SEQUENCE [LARGE SCALE GENOMIC DNA]</scope>
</reference>
<name>A0ABC9CN24_9POAL</name>
<protein>
    <recommendedName>
        <fullName evidence="1">DUF6598 domain-containing protein</fullName>
    </recommendedName>
</protein>
<reference evidence="2 4" key="2">
    <citation type="submission" date="2024-10" db="EMBL/GenBank/DDBJ databases">
        <authorList>
            <person name="Ryan C."/>
        </authorList>
    </citation>
    <scope>NUCLEOTIDE SEQUENCE [LARGE SCALE GENOMIC DNA]</scope>
</reference>
<dbReference type="Proteomes" id="UP001497457">
    <property type="component" value="Chromosome 3rd"/>
</dbReference>
<dbReference type="PANTHER" id="PTHR33065:SF95">
    <property type="entry name" value="OS07G0646300 PROTEIN"/>
    <property type="match status" value="1"/>
</dbReference>
<accession>A0ABC9CN24</accession>
<dbReference type="InterPro" id="IPR046533">
    <property type="entry name" value="DUF6598"/>
</dbReference>
<dbReference type="AlphaFoldDB" id="A0ABC9CN24"/>